<dbReference type="GeneID" id="106074145"/>
<organism evidence="1 2">
    <name type="scientific">Biomphalaria glabrata</name>
    <name type="common">Bloodfluke planorb</name>
    <name type="synonym">Freshwater snail</name>
    <dbReference type="NCBI Taxonomy" id="6526"/>
    <lineage>
        <taxon>Eukaryota</taxon>
        <taxon>Metazoa</taxon>
        <taxon>Spiralia</taxon>
        <taxon>Lophotrochozoa</taxon>
        <taxon>Mollusca</taxon>
        <taxon>Gastropoda</taxon>
        <taxon>Heterobranchia</taxon>
        <taxon>Euthyneura</taxon>
        <taxon>Panpulmonata</taxon>
        <taxon>Hygrophila</taxon>
        <taxon>Lymnaeoidea</taxon>
        <taxon>Planorbidae</taxon>
        <taxon>Biomphalaria</taxon>
    </lineage>
</organism>
<protein>
    <submittedName>
        <fullName evidence="2">Uncharacterized protein LOC106074145 isoform X1</fullName>
    </submittedName>
</protein>
<accession>A0A9W3AA65</accession>
<gene>
    <name evidence="2" type="primary">LOC106074145</name>
</gene>
<name>A0A9W3AA65_BIOGL</name>
<dbReference type="OrthoDB" id="10334272at2759"/>
<evidence type="ECO:0000313" key="2">
    <source>
        <dbReference type="RefSeq" id="XP_055884212.1"/>
    </source>
</evidence>
<keyword evidence="1" id="KW-1185">Reference proteome</keyword>
<dbReference type="RefSeq" id="XP_055884212.1">
    <property type="nucleotide sequence ID" value="XM_056028237.1"/>
</dbReference>
<sequence length="204" mass="23143">MLVMWPRSILSAGTLSMEYVCRRKCDTDVTTMAFYSHVLLALIPVALWWMCQEIQTDKTFAVNLAIDSTSLYEFMKDPRNLPKIHPKIRQVSNLQVEGQVTKFNFTESYLLINLTFPMTLEADDTNLVLNYQTASSVADVKVDLYIKKLTRPQQSTMGSARPTVSVDGRLTIKAWRILSYMTCSQLVHIWTSTLMATSAFIPGS</sequence>
<dbReference type="AlphaFoldDB" id="A0A9W3AA65"/>
<evidence type="ECO:0000313" key="1">
    <source>
        <dbReference type="Proteomes" id="UP001165740"/>
    </source>
</evidence>
<dbReference type="Proteomes" id="UP001165740">
    <property type="component" value="Chromosome 1"/>
</dbReference>
<reference evidence="2" key="1">
    <citation type="submission" date="2025-08" db="UniProtKB">
        <authorList>
            <consortium name="RefSeq"/>
        </authorList>
    </citation>
    <scope>IDENTIFICATION</scope>
</reference>
<proteinExistence type="predicted"/>